<dbReference type="InterPro" id="IPR000305">
    <property type="entry name" value="GIY-YIG_endonuc"/>
</dbReference>
<evidence type="ECO:0000313" key="3">
    <source>
        <dbReference type="Proteomes" id="UP001364764"/>
    </source>
</evidence>
<dbReference type="SMART" id="SM00465">
    <property type="entry name" value="GIYc"/>
    <property type="match status" value="1"/>
</dbReference>
<dbReference type="AlphaFoldDB" id="A0ABD8AYM8"/>
<sequence>MYDIYVITNKVNGKRYVGYTSKGYESRFNDHIKQSRGSSERYLCRAIRKYGKDQFYTELIEQVETLAEAAEREKHFIGKMKTFAHNKDAHGYNATLGGEGMNGAVFSKETRKKISVTHKKRGSWSGESNPKYGKGHLVSGINHPLFGTKMSIDTKEKIGNSNRGRLKGNANPSIKAVICYSLECSTGLIEKFNSFFDLRDSFEKRGIKLNRSSVLAVMRGGKGRRTFKGHMFFRQDVTEHRVLTEIEHKFKHGIIEPVVIKDHRQGSIHPNAKSVSSYAVDVSNGEIHKFDSWFDLKSWFDVRVGSTKTSYSNLYNALKGKYRHTRGYKLFREDVTDKDTMDDLLLKYNEGRTFND</sequence>
<feature type="domain" description="GIY-YIG" evidence="1">
    <location>
        <begin position="1"/>
        <end position="87"/>
    </location>
</feature>
<dbReference type="InterPro" id="IPR035901">
    <property type="entry name" value="GIY-YIG_endonuc_sf"/>
</dbReference>
<name>A0ABD8AYM8_PAEAM</name>
<evidence type="ECO:0000259" key="1">
    <source>
        <dbReference type="PROSITE" id="PS50164"/>
    </source>
</evidence>
<evidence type="ECO:0000313" key="2">
    <source>
        <dbReference type="EMBL" id="WWP22685.1"/>
    </source>
</evidence>
<dbReference type="CDD" id="cd10443">
    <property type="entry name" value="GIY-YIG_HE_Tlr8p_PBC-V_like"/>
    <property type="match status" value="1"/>
</dbReference>
<accession>A0ABD8AYM8</accession>
<organism evidence="2 3">
    <name type="scientific">Paenibacillus amylolyticus</name>
    <dbReference type="NCBI Taxonomy" id="1451"/>
    <lineage>
        <taxon>Bacteria</taxon>
        <taxon>Bacillati</taxon>
        <taxon>Bacillota</taxon>
        <taxon>Bacilli</taxon>
        <taxon>Bacillales</taxon>
        <taxon>Paenibacillaceae</taxon>
        <taxon>Paenibacillus</taxon>
    </lineage>
</organism>
<dbReference type="NCBIfam" id="TIGR01453">
    <property type="entry name" value="grpIintron_endo"/>
    <property type="match status" value="1"/>
</dbReference>
<dbReference type="InterPro" id="IPR006350">
    <property type="entry name" value="Intron_endoG1"/>
</dbReference>
<dbReference type="Pfam" id="PF01541">
    <property type="entry name" value="GIY-YIG"/>
    <property type="match status" value="1"/>
</dbReference>
<dbReference type="PROSITE" id="PS50164">
    <property type="entry name" value="GIY_YIG"/>
    <property type="match status" value="1"/>
</dbReference>
<proteinExistence type="predicted"/>
<dbReference type="RefSeq" id="WP_338708431.1">
    <property type="nucleotide sequence ID" value="NZ_CP145892.1"/>
</dbReference>
<dbReference type="SUPFAM" id="SSF64496">
    <property type="entry name" value="DNA-binding domain of intron-encoded endonucleases"/>
    <property type="match status" value="1"/>
</dbReference>
<reference evidence="2 3" key="1">
    <citation type="submission" date="2024-02" db="EMBL/GenBank/DDBJ databases">
        <title>Complete sequences of two Paenibacillus sp. strains and one Lysinibacillus strain isolated from the environment on STAA medium highlight biotechnological potential.</title>
        <authorList>
            <person name="Attere S.A."/>
            <person name="Piche L.C."/>
            <person name="Intertaglia L."/>
            <person name="Lami R."/>
            <person name="Charette S.J."/>
            <person name="Vincent A.T."/>
        </authorList>
    </citation>
    <scope>NUCLEOTIDE SEQUENCE [LARGE SCALE GENOMIC DNA]</scope>
    <source>
        <strain evidence="2 3">Y5S-7</strain>
    </source>
</reference>
<dbReference type="GeneID" id="93476016"/>
<dbReference type="SUPFAM" id="SSF82771">
    <property type="entry name" value="GIY-YIG endonuclease"/>
    <property type="match status" value="1"/>
</dbReference>
<dbReference type="Gene3D" id="3.40.1440.10">
    <property type="entry name" value="GIY-YIG endonuclease"/>
    <property type="match status" value="1"/>
</dbReference>
<gene>
    <name evidence="2" type="ORF">V6668_11085</name>
</gene>
<protein>
    <submittedName>
        <fullName evidence="2">GIY-YIG nuclease family protein</fullName>
    </submittedName>
</protein>
<dbReference type="EMBL" id="CP145892">
    <property type="protein sequence ID" value="WWP22685.1"/>
    <property type="molecule type" value="Genomic_DNA"/>
</dbReference>
<dbReference type="Proteomes" id="UP001364764">
    <property type="component" value="Chromosome"/>
</dbReference>